<dbReference type="EMBL" id="BHXQ01000002">
    <property type="protein sequence ID" value="GCC50965.1"/>
    <property type="molecule type" value="Genomic_DNA"/>
</dbReference>
<dbReference type="Pfam" id="PF00575">
    <property type="entry name" value="S1"/>
    <property type="match status" value="1"/>
</dbReference>
<feature type="region of interest" description="Disordered" evidence="9">
    <location>
        <begin position="722"/>
        <end position="748"/>
    </location>
</feature>
<dbReference type="Pfam" id="PF08206">
    <property type="entry name" value="OB_RNB"/>
    <property type="match status" value="1"/>
</dbReference>
<dbReference type="CDD" id="cd04471">
    <property type="entry name" value="S1_RNase_R"/>
    <property type="match status" value="1"/>
</dbReference>
<dbReference type="GO" id="GO:0005829">
    <property type="term" value="C:cytosol"/>
    <property type="evidence" value="ECO:0007669"/>
    <property type="project" value="TreeGrafter"/>
</dbReference>
<dbReference type="Pfam" id="PF17876">
    <property type="entry name" value="CSD2"/>
    <property type="match status" value="1"/>
</dbReference>
<dbReference type="PANTHER" id="PTHR23355">
    <property type="entry name" value="RIBONUCLEASE"/>
    <property type="match status" value="1"/>
</dbReference>
<dbReference type="AlphaFoldDB" id="A0A401U7W2"/>
<keyword evidence="6 8" id="KW-0269">Exonuclease</keyword>
<dbReference type="SUPFAM" id="SSF50249">
    <property type="entry name" value="Nucleic acid-binding proteins"/>
    <property type="match status" value="4"/>
</dbReference>
<comment type="caution">
    <text evidence="11">The sequence shown here is derived from an EMBL/GenBank/DDBJ whole genome shotgun (WGS) entry which is preliminary data.</text>
</comment>
<dbReference type="InterPro" id="IPR050180">
    <property type="entry name" value="RNR_Ribonuclease"/>
</dbReference>
<evidence type="ECO:0000256" key="2">
    <source>
        <dbReference type="ARBA" id="ARBA00004496"/>
    </source>
</evidence>
<dbReference type="HAMAP" id="MF_01895">
    <property type="entry name" value="RNase_R"/>
    <property type="match status" value="1"/>
</dbReference>
<comment type="similarity">
    <text evidence="8">Belongs to the RNR ribonuclease family. RNase R subfamily.</text>
</comment>
<dbReference type="GO" id="GO:0006402">
    <property type="term" value="P:mRNA catabolic process"/>
    <property type="evidence" value="ECO:0007669"/>
    <property type="project" value="TreeGrafter"/>
</dbReference>
<sequence length="748" mass="85883">MSKNKKTKTTKGNDSFSRIKAIILSVFSENPGKGYSIKQIARKAQVKKKDELKLVANFIYELELQGQIKEISDGNYAAVGSLNAITGIVDHVSSRFAYIRIGEDQPDIYVKSKDLGSALDSDTVAVSVFKTRHGEHPEGKVVEIIKRGRTRYVGRIEVSKNYAFVVPDYRKMHQDFFVYPDNLNGARTNDKVVVEIVAWGSPEKSPEAKVTDVLGKAGENEAEIHSIMAEFGLPFEFQPQLIKEAKKIEEGITQDEIKKRKDFREITTFTIDPEDAKDFDDALSIRKLENGNYEIGVHIADVTHYIEEKCLLEDEAFERATSVYLVDRTIPMLPERLSNELCSLRPNEDKLTFAAVFEMCAQAQIVKEWFGRTIIHSDRRFSYEEAQTVLETKQGDFAEELTLLNDYAHKLRKERFKKGAVNFETTEVKFKLDEKGKPLAVIPKVRKDAHKLIEEFMLLANKRVATFVYEMKKGEQKNTFVYRTHDYPDPEKIQTFATFAKQFGHAMDVEEKSISKSLNSLMDEIEGKPEQNVLQSLAVRAMAKAKYTTAAKGHFGLAFEHYSHFTSPIRRYPDMMVHRLLQHYLDGKASVDQTEFEKKCLHSSEREKRAADAERASIKYKQVEFMASAEKRDYEGIISGVTEWGLYIEIIETKCEGMIRMSDMDDDYYEFDERNYCIVGRRNHKRFTLGDKLMVRVKKTDIDKRLIDLVFADTQLLSNKAPAPRKYTEAGDDLDFPESLANRKKKKR</sequence>
<dbReference type="SMART" id="SM00955">
    <property type="entry name" value="RNB"/>
    <property type="match status" value="1"/>
</dbReference>
<dbReference type="Proteomes" id="UP000288227">
    <property type="component" value="Unassembled WGS sequence"/>
</dbReference>
<evidence type="ECO:0000256" key="1">
    <source>
        <dbReference type="ARBA" id="ARBA00001849"/>
    </source>
</evidence>
<keyword evidence="7 8" id="KW-0694">RNA-binding</keyword>
<dbReference type="NCBIfam" id="TIGR02063">
    <property type="entry name" value="RNase_R"/>
    <property type="match status" value="1"/>
</dbReference>
<dbReference type="InterPro" id="IPR022966">
    <property type="entry name" value="RNase_II/R_CS"/>
</dbReference>
<comment type="subcellular location">
    <subcellularLocation>
        <location evidence="2 8">Cytoplasm</location>
    </subcellularLocation>
</comment>
<evidence type="ECO:0000313" key="12">
    <source>
        <dbReference type="Proteomes" id="UP000288227"/>
    </source>
</evidence>
<dbReference type="NCBIfam" id="TIGR00358">
    <property type="entry name" value="3_prime_RNase"/>
    <property type="match status" value="1"/>
</dbReference>
<protein>
    <recommendedName>
        <fullName evidence="8">Ribonuclease R</fullName>
        <shortName evidence="8">RNase R</shortName>
        <ecNumber evidence="8">3.1.13.1</ecNumber>
    </recommendedName>
</protein>
<comment type="catalytic activity">
    <reaction evidence="1 8">
        <text>Exonucleolytic cleavage in the 3'- to 5'-direction to yield nucleoside 5'-phosphates.</text>
        <dbReference type="EC" id="3.1.13.1"/>
    </reaction>
</comment>
<accession>A0A401U7W2</accession>
<dbReference type="InterPro" id="IPR004476">
    <property type="entry name" value="RNase_II/RNase_R"/>
</dbReference>
<dbReference type="InterPro" id="IPR001900">
    <property type="entry name" value="RNase_II/R"/>
</dbReference>
<name>A0A401U7W2_9BACT</name>
<evidence type="ECO:0000256" key="6">
    <source>
        <dbReference type="ARBA" id="ARBA00022839"/>
    </source>
</evidence>
<keyword evidence="12" id="KW-1185">Reference proteome</keyword>
<dbReference type="Pfam" id="PF00773">
    <property type="entry name" value="RNB"/>
    <property type="match status" value="1"/>
</dbReference>
<gene>
    <name evidence="8 11" type="primary">rnr</name>
    <name evidence="11" type="ORF">SanaruYs_11840</name>
</gene>
<evidence type="ECO:0000256" key="3">
    <source>
        <dbReference type="ARBA" id="ARBA00022490"/>
    </source>
</evidence>
<proteinExistence type="inferred from homology"/>
<evidence type="ECO:0000313" key="11">
    <source>
        <dbReference type="EMBL" id="GCC50965.1"/>
    </source>
</evidence>
<reference evidence="11 12" key="1">
    <citation type="submission" date="2018-11" db="EMBL/GenBank/DDBJ databases">
        <title>Chryseotalea sanarue gen. nov., sp., nov., a member of the family Cytophagaceae, isolated from a brackish lake in Hamamatsu Japan.</title>
        <authorList>
            <person name="Maejima Y."/>
            <person name="Iino T."/>
            <person name="Muraguchi Y."/>
            <person name="Fukuda K."/>
            <person name="Ohkuma M."/>
            <person name="Moriuchi R."/>
            <person name="Dohra H."/>
            <person name="Kimbara K."/>
            <person name="Shintani M."/>
        </authorList>
    </citation>
    <scope>NUCLEOTIDE SEQUENCE [LARGE SCALE GENOMIC DNA]</scope>
    <source>
        <strain evidence="11 12">Ys</strain>
    </source>
</reference>
<keyword evidence="3 8" id="KW-0963">Cytoplasm</keyword>
<dbReference type="GO" id="GO:0003723">
    <property type="term" value="F:RNA binding"/>
    <property type="evidence" value="ECO:0007669"/>
    <property type="project" value="UniProtKB-UniRule"/>
</dbReference>
<evidence type="ECO:0000259" key="10">
    <source>
        <dbReference type="PROSITE" id="PS50126"/>
    </source>
</evidence>
<dbReference type="InterPro" id="IPR011805">
    <property type="entry name" value="RNase_R"/>
</dbReference>
<organism evidence="11 12">
    <name type="scientific">Chryseotalea sanaruensis</name>
    <dbReference type="NCBI Taxonomy" id="2482724"/>
    <lineage>
        <taxon>Bacteria</taxon>
        <taxon>Pseudomonadati</taxon>
        <taxon>Bacteroidota</taxon>
        <taxon>Cytophagia</taxon>
        <taxon>Cytophagales</taxon>
        <taxon>Chryseotaleaceae</taxon>
        <taxon>Chryseotalea</taxon>
    </lineage>
</organism>
<evidence type="ECO:0000256" key="5">
    <source>
        <dbReference type="ARBA" id="ARBA00022801"/>
    </source>
</evidence>
<evidence type="ECO:0000256" key="8">
    <source>
        <dbReference type="HAMAP-Rule" id="MF_01895"/>
    </source>
</evidence>
<dbReference type="InterPro" id="IPR040476">
    <property type="entry name" value="CSD2"/>
</dbReference>
<feature type="domain" description="S1 motif" evidence="10">
    <location>
        <begin position="631"/>
        <end position="712"/>
    </location>
</feature>
<keyword evidence="5 8" id="KW-0378">Hydrolase</keyword>
<dbReference type="RefSeq" id="WP_127121615.1">
    <property type="nucleotide sequence ID" value="NZ_BHXQ01000002.1"/>
</dbReference>
<dbReference type="SMART" id="SM00316">
    <property type="entry name" value="S1"/>
    <property type="match status" value="1"/>
</dbReference>
<dbReference type="GO" id="GO:0008859">
    <property type="term" value="F:exoribonuclease II activity"/>
    <property type="evidence" value="ECO:0007669"/>
    <property type="project" value="UniProtKB-UniRule"/>
</dbReference>
<dbReference type="PROSITE" id="PS50126">
    <property type="entry name" value="S1"/>
    <property type="match status" value="1"/>
</dbReference>
<dbReference type="PANTHER" id="PTHR23355:SF9">
    <property type="entry name" value="DIS3-LIKE EXONUCLEASE 2"/>
    <property type="match status" value="1"/>
</dbReference>
<evidence type="ECO:0000256" key="7">
    <source>
        <dbReference type="ARBA" id="ARBA00022884"/>
    </source>
</evidence>
<dbReference type="Gene3D" id="2.40.50.140">
    <property type="entry name" value="Nucleic acid-binding proteins"/>
    <property type="match status" value="3"/>
</dbReference>
<comment type="function">
    <text evidence="8">3'-5' exoribonuclease that releases 5'-nucleoside monophosphates and is involved in maturation of structured RNAs.</text>
</comment>
<evidence type="ECO:0000256" key="4">
    <source>
        <dbReference type="ARBA" id="ARBA00022722"/>
    </source>
</evidence>
<dbReference type="InterPro" id="IPR003029">
    <property type="entry name" value="S1_domain"/>
</dbReference>
<evidence type="ECO:0000256" key="9">
    <source>
        <dbReference type="SAM" id="MobiDB-lite"/>
    </source>
</evidence>
<keyword evidence="4 8" id="KW-0540">Nuclease</keyword>
<dbReference type="EC" id="3.1.13.1" evidence="8"/>
<dbReference type="OrthoDB" id="9764149at2"/>
<dbReference type="InterPro" id="IPR012340">
    <property type="entry name" value="NA-bd_OB-fold"/>
</dbReference>
<dbReference type="InterPro" id="IPR013223">
    <property type="entry name" value="RNase_B_OB_dom"/>
</dbReference>
<dbReference type="PROSITE" id="PS01175">
    <property type="entry name" value="RIBONUCLEASE_II"/>
    <property type="match status" value="1"/>
</dbReference>